<sequence length="394" mass="40564">MKRWVVWGVPILLVAGAGFVGWQHTTKQNGTSAPNAVQTDSRKGGSRSASAEHAVKVAVATAGSLPIQRSTIGTVVAVASTAVNSPEPGNVAILKVKDGAIVRKGDLIAQLDDRAIRATVVKDQASVAKSQATLNNAQILLKRMQDLVNKGVSTSQAGDDALAALKVAEAQLQVDQAQLAADQVTLDNTRIIAPFDGQLGAVLVSAGAYLSAGSPVATITQMKPIYADFTLAETDIALIRETLATGTLKATASAVSADGRDISESGPVSFLDNTIDEASGTVRLRATLDNQSGNFWPGQSLRVLVEAGQADNLVLVPGVAVQPQESGSISYVVKTDNSIEVRPVTVALRANGMAGLSAGLQPGEKVVTEGQASLANGSKVKLASNDAETKVSSN</sequence>
<dbReference type="AlphaFoldDB" id="A0A2P9HI45"/>
<evidence type="ECO:0000313" key="13">
    <source>
        <dbReference type="Proteomes" id="UP000246073"/>
    </source>
</evidence>
<keyword evidence="4" id="KW-1003">Cell membrane</keyword>
<keyword evidence="6" id="KW-0472">Membrane</keyword>
<dbReference type="GO" id="GO:1990281">
    <property type="term" value="C:efflux pump complex"/>
    <property type="evidence" value="ECO:0007669"/>
    <property type="project" value="TreeGrafter"/>
</dbReference>
<evidence type="ECO:0000256" key="7">
    <source>
        <dbReference type="SAM" id="MobiDB-lite"/>
    </source>
</evidence>
<dbReference type="Pfam" id="PF25917">
    <property type="entry name" value="BSH_RND"/>
    <property type="match status" value="1"/>
</dbReference>
<accession>A0A2P9HI45</accession>
<dbReference type="PANTHER" id="PTHR30469:SF36">
    <property type="entry name" value="BLL3903 PROTEIN"/>
    <property type="match status" value="1"/>
</dbReference>
<comment type="similarity">
    <text evidence="2">Belongs to the membrane fusion protein (MFP) (TC 8.A.1) family.</text>
</comment>
<dbReference type="Gene3D" id="2.40.420.20">
    <property type="match status" value="1"/>
</dbReference>
<feature type="domain" description="Multidrug resistance protein MdtA-like C-terminal permuted SH3" evidence="11">
    <location>
        <begin position="312"/>
        <end position="370"/>
    </location>
</feature>
<dbReference type="InterPro" id="IPR058625">
    <property type="entry name" value="MdtA-like_BSH"/>
</dbReference>
<dbReference type="InterPro" id="IPR006143">
    <property type="entry name" value="RND_pump_MFP"/>
</dbReference>
<feature type="region of interest" description="Disordered" evidence="7">
    <location>
        <begin position="26"/>
        <end position="49"/>
    </location>
</feature>
<dbReference type="Gene3D" id="2.40.30.170">
    <property type="match status" value="1"/>
</dbReference>
<dbReference type="Gene3D" id="1.10.287.470">
    <property type="entry name" value="Helix hairpin bin"/>
    <property type="match status" value="1"/>
</dbReference>
<dbReference type="InterPro" id="IPR058626">
    <property type="entry name" value="MdtA-like_b-barrel"/>
</dbReference>
<dbReference type="PANTHER" id="PTHR30469">
    <property type="entry name" value="MULTIDRUG RESISTANCE PROTEIN MDTA"/>
    <property type="match status" value="1"/>
</dbReference>
<dbReference type="Pfam" id="PF25876">
    <property type="entry name" value="HH_MFP_RND"/>
    <property type="match status" value="1"/>
</dbReference>
<dbReference type="InterPro" id="IPR058627">
    <property type="entry name" value="MdtA-like_C"/>
</dbReference>
<evidence type="ECO:0000259" key="8">
    <source>
        <dbReference type="Pfam" id="PF25876"/>
    </source>
</evidence>
<feature type="compositionally biased region" description="Polar residues" evidence="7">
    <location>
        <begin position="26"/>
        <end position="39"/>
    </location>
</feature>
<gene>
    <name evidence="12" type="ORF">OHAE_3733</name>
</gene>
<evidence type="ECO:0000256" key="5">
    <source>
        <dbReference type="ARBA" id="ARBA00022519"/>
    </source>
</evidence>
<dbReference type="Pfam" id="PF25944">
    <property type="entry name" value="Beta-barrel_RND"/>
    <property type="match status" value="1"/>
</dbReference>
<evidence type="ECO:0000256" key="6">
    <source>
        <dbReference type="ARBA" id="ARBA00023136"/>
    </source>
</evidence>
<feature type="domain" description="Multidrug resistance protein MdtA-like alpha-helical hairpin" evidence="8">
    <location>
        <begin position="123"/>
        <end position="188"/>
    </location>
</feature>
<name>A0A2P9HI45_9HYPH</name>
<comment type="subcellular location">
    <subcellularLocation>
        <location evidence="1">Cell membrane</location>
    </subcellularLocation>
</comment>
<dbReference type="Proteomes" id="UP000246073">
    <property type="component" value="Unassembled WGS sequence"/>
</dbReference>
<keyword evidence="3" id="KW-0813">Transport</keyword>
<dbReference type="InterPro" id="IPR058624">
    <property type="entry name" value="MdtA-like_HH"/>
</dbReference>
<evidence type="ECO:0000259" key="11">
    <source>
        <dbReference type="Pfam" id="PF25967"/>
    </source>
</evidence>
<evidence type="ECO:0000259" key="9">
    <source>
        <dbReference type="Pfam" id="PF25917"/>
    </source>
</evidence>
<keyword evidence="5" id="KW-0997">Cell inner membrane</keyword>
<evidence type="ECO:0000259" key="10">
    <source>
        <dbReference type="Pfam" id="PF25944"/>
    </source>
</evidence>
<protein>
    <submittedName>
        <fullName evidence="12">Probable Co/Zn/Cd efflux system membrane fusion protein</fullName>
    </submittedName>
</protein>
<dbReference type="NCBIfam" id="TIGR01730">
    <property type="entry name" value="RND_mfp"/>
    <property type="match status" value="1"/>
</dbReference>
<evidence type="ECO:0000256" key="3">
    <source>
        <dbReference type="ARBA" id="ARBA00022448"/>
    </source>
</evidence>
<dbReference type="SUPFAM" id="SSF111369">
    <property type="entry name" value="HlyD-like secretion proteins"/>
    <property type="match status" value="1"/>
</dbReference>
<dbReference type="Gene3D" id="2.40.50.100">
    <property type="match status" value="1"/>
</dbReference>
<evidence type="ECO:0000313" key="12">
    <source>
        <dbReference type="EMBL" id="SPL63801.1"/>
    </source>
</evidence>
<evidence type="ECO:0000256" key="4">
    <source>
        <dbReference type="ARBA" id="ARBA00022475"/>
    </source>
</evidence>
<dbReference type="GO" id="GO:0015562">
    <property type="term" value="F:efflux transmembrane transporter activity"/>
    <property type="evidence" value="ECO:0007669"/>
    <property type="project" value="TreeGrafter"/>
</dbReference>
<dbReference type="Pfam" id="PF25967">
    <property type="entry name" value="RND-MFP_C"/>
    <property type="match status" value="1"/>
</dbReference>
<evidence type="ECO:0000256" key="2">
    <source>
        <dbReference type="ARBA" id="ARBA00009477"/>
    </source>
</evidence>
<reference evidence="13" key="1">
    <citation type="submission" date="2017-12" db="EMBL/GenBank/DDBJ databases">
        <authorList>
            <person name="Diaz M."/>
        </authorList>
    </citation>
    <scope>NUCLEOTIDE SEQUENCE [LARGE SCALE GENOMIC DNA]</scope>
    <source>
        <strain evidence="13">FI11154</strain>
    </source>
</reference>
<dbReference type="EMBL" id="OOFM01000004">
    <property type="protein sequence ID" value="SPL63801.1"/>
    <property type="molecule type" value="Genomic_DNA"/>
</dbReference>
<feature type="domain" description="Multidrug resistance protein MdtA-like barrel-sandwich hybrid" evidence="9">
    <location>
        <begin position="89"/>
        <end position="220"/>
    </location>
</feature>
<proteinExistence type="inferred from homology"/>
<evidence type="ECO:0000256" key="1">
    <source>
        <dbReference type="ARBA" id="ARBA00004236"/>
    </source>
</evidence>
<feature type="domain" description="Multidrug resistance protein MdtA-like beta-barrel" evidence="10">
    <location>
        <begin position="224"/>
        <end position="308"/>
    </location>
</feature>
<organism evidence="12 13">
    <name type="scientific">Ochrobactrum soli</name>
    <dbReference type="NCBI Taxonomy" id="2448455"/>
    <lineage>
        <taxon>Bacteria</taxon>
        <taxon>Pseudomonadati</taxon>
        <taxon>Pseudomonadota</taxon>
        <taxon>Alphaproteobacteria</taxon>
        <taxon>Hyphomicrobiales</taxon>
        <taxon>Brucellaceae</taxon>
        <taxon>Brucella/Ochrobactrum group</taxon>
        <taxon>Ochrobactrum</taxon>
    </lineage>
</organism>